<protein>
    <submittedName>
        <fullName evidence="2">Uncharacterized protein</fullName>
    </submittedName>
</protein>
<sequence>MCDYSLHHVSSRPAQVGDQLVTMELARSSARGFAAVGEIGARLVVHDDAPQMAVCLLPGTELAFDAAVEYDRALSPKVFGVRVFGKARVNYTVASFRQVNLDDPYVQHDALEFPNGEIVKINRLIEGQTATVLQLPAVLPGNDLDHEHAHAGSIAPLHASRLVLNRGLPESGAASILVPNLGVATLWDALRGMAVSLRVSLMQAFRRLTARKPDLHSALPVTDSHSIVPVIASPRTSANPTSDKSVSKTAVKASAELPSA</sequence>
<name>Q3SU13_NITWN</name>
<evidence type="ECO:0000256" key="1">
    <source>
        <dbReference type="SAM" id="MobiDB-lite"/>
    </source>
</evidence>
<dbReference type="KEGG" id="nwi:Nwi_0966"/>
<feature type="compositionally biased region" description="Polar residues" evidence="1">
    <location>
        <begin position="234"/>
        <end position="248"/>
    </location>
</feature>
<keyword evidence="3" id="KW-1185">Reference proteome</keyword>
<organism evidence="2 3">
    <name type="scientific">Nitrobacter winogradskyi (strain ATCC 25391 / DSM 10237 / CIP 104748 / NCIMB 11846 / Nb-255)</name>
    <dbReference type="NCBI Taxonomy" id="323098"/>
    <lineage>
        <taxon>Bacteria</taxon>
        <taxon>Pseudomonadati</taxon>
        <taxon>Pseudomonadota</taxon>
        <taxon>Alphaproteobacteria</taxon>
        <taxon>Hyphomicrobiales</taxon>
        <taxon>Nitrobacteraceae</taxon>
        <taxon>Nitrobacter</taxon>
    </lineage>
</organism>
<dbReference type="OrthoDB" id="7375646at2"/>
<dbReference type="RefSeq" id="WP_011314269.1">
    <property type="nucleotide sequence ID" value="NC_007406.1"/>
</dbReference>
<dbReference type="Proteomes" id="UP000002531">
    <property type="component" value="Chromosome"/>
</dbReference>
<dbReference type="STRING" id="323098.Nwi_0966"/>
<gene>
    <name evidence="2" type="ordered locus">Nwi_0966</name>
</gene>
<accession>Q3SU13</accession>
<reference evidence="2 3" key="1">
    <citation type="journal article" date="2006" name="Appl. Environ. Microbiol.">
        <title>Genome sequence of the chemolithoautotrophic nitrite-oxidizing bacterium Nitrobacter winogradskyi Nb-255.</title>
        <authorList>
            <person name="Starkenburg S.R."/>
            <person name="Chain P.S."/>
            <person name="Sayavedra-Soto L.A."/>
            <person name="Hauser L."/>
            <person name="Land M.L."/>
            <person name="Larimer F.W."/>
            <person name="Malfatti S.A."/>
            <person name="Klotz M.G."/>
            <person name="Bottomley P.J."/>
            <person name="Arp D.J."/>
            <person name="Hickey W.J."/>
        </authorList>
    </citation>
    <scope>NUCLEOTIDE SEQUENCE [LARGE SCALE GENOMIC DNA]</scope>
    <source>
        <strain evidence="3">ATCC 25391 / DSM 10237 / CIP 104748 / NCIMB 11846 / Nb-255</strain>
    </source>
</reference>
<evidence type="ECO:0000313" key="3">
    <source>
        <dbReference type="Proteomes" id="UP000002531"/>
    </source>
</evidence>
<evidence type="ECO:0000313" key="2">
    <source>
        <dbReference type="EMBL" id="ABA04228.1"/>
    </source>
</evidence>
<dbReference type="AlphaFoldDB" id="Q3SU13"/>
<dbReference type="EMBL" id="CP000115">
    <property type="protein sequence ID" value="ABA04228.1"/>
    <property type="molecule type" value="Genomic_DNA"/>
</dbReference>
<dbReference type="eggNOG" id="ENOG5033ZZE">
    <property type="taxonomic scope" value="Bacteria"/>
</dbReference>
<proteinExistence type="predicted"/>
<dbReference type="HOGENOM" id="CLU_1119256_0_0_5"/>
<feature type="region of interest" description="Disordered" evidence="1">
    <location>
        <begin position="232"/>
        <end position="260"/>
    </location>
</feature>